<evidence type="ECO:0000256" key="7">
    <source>
        <dbReference type="RuleBase" id="RU366065"/>
    </source>
</evidence>
<evidence type="ECO:0000256" key="2">
    <source>
        <dbReference type="ARBA" id="ARBA00022448"/>
    </source>
</evidence>
<comment type="subunit">
    <text evidence="7">Part of the multisubunit transport protein particle (TRAPP) complex.</text>
</comment>
<dbReference type="InterPro" id="IPR007233">
    <property type="entry name" value="TRAPPC"/>
</dbReference>
<comment type="subcellular location">
    <subcellularLocation>
        <location evidence="7">Endoplasmic reticulum</location>
    </subcellularLocation>
    <subcellularLocation>
        <location evidence="7">Golgi apparatus</location>
        <location evidence="7">cis-Golgi network</location>
    </subcellularLocation>
    <subcellularLocation>
        <location evidence="1">Golgi apparatus</location>
    </subcellularLocation>
</comment>
<evidence type="ECO:0000313" key="9">
    <source>
        <dbReference type="Proteomes" id="UP000011083"/>
    </source>
</evidence>
<evidence type="ECO:0000313" key="8">
    <source>
        <dbReference type="EMBL" id="ELR13764.1"/>
    </source>
</evidence>
<dbReference type="InterPro" id="IPR011012">
    <property type="entry name" value="Longin-like_dom_sf"/>
</dbReference>
<evidence type="ECO:0000256" key="5">
    <source>
        <dbReference type="ARBA" id="ARBA00023034"/>
    </source>
</evidence>
<protein>
    <recommendedName>
        <fullName evidence="7">Trafficking protein particle complex subunit</fullName>
    </recommendedName>
</protein>
<dbReference type="VEuPathDB" id="AmoebaDB:ACA1_076070"/>
<keyword evidence="5 7" id="KW-0333">Golgi apparatus</keyword>
<dbReference type="SUPFAM" id="SSF64356">
    <property type="entry name" value="SNARE-like"/>
    <property type="match status" value="1"/>
</dbReference>
<dbReference type="GO" id="GO:0005783">
    <property type="term" value="C:endoplasmic reticulum"/>
    <property type="evidence" value="ECO:0007669"/>
    <property type="project" value="UniProtKB-SubCell"/>
</dbReference>
<keyword evidence="3 7" id="KW-0256">Endoplasmic reticulum</keyword>
<keyword evidence="2 7" id="KW-0813">Transport</keyword>
<evidence type="ECO:0000256" key="3">
    <source>
        <dbReference type="ARBA" id="ARBA00022824"/>
    </source>
</evidence>
<keyword evidence="4 7" id="KW-0931">ER-Golgi transport</keyword>
<dbReference type="PANTHER" id="PTHR23249:SF15">
    <property type="entry name" value="TRAFFICKING PROTEIN PARTICLE COMPLEX SUBUNIT 4"/>
    <property type="match status" value="1"/>
</dbReference>
<evidence type="ECO:0000256" key="4">
    <source>
        <dbReference type="ARBA" id="ARBA00022892"/>
    </source>
</evidence>
<evidence type="ECO:0000256" key="1">
    <source>
        <dbReference type="ARBA" id="ARBA00004555"/>
    </source>
</evidence>
<comment type="similarity">
    <text evidence="6">Belongs to the TRAPP small subunits family. TRAPPC4 subfamily.</text>
</comment>
<dbReference type="FunFam" id="3.30.450.70:FF:000007">
    <property type="entry name" value="Putative sybindin-like family protein"/>
    <property type="match status" value="1"/>
</dbReference>
<keyword evidence="9" id="KW-1185">Reference proteome</keyword>
<evidence type="ECO:0000256" key="6">
    <source>
        <dbReference type="ARBA" id="ARBA00038179"/>
    </source>
</evidence>
<dbReference type="GO" id="GO:0005794">
    <property type="term" value="C:Golgi apparatus"/>
    <property type="evidence" value="ECO:0007669"/>
    <property type="project" value="UniProtKB-SubCell"/>
</dbReference>
<dbReference type="AlphaFoldDB" id="L8GLP5"/>
<dbReference type="PANTHER" id="PTHR23249">
    <property type="entry name" value="TRAFFICKING PROTEIN PARTICLE COMPLEX SUBUNIT"/>
    <property type="match status" value="1"/>
</dbReference>
<dbReference type="Gene3D" id="3.30.450.70">
    <property type="match status" value="1"/>
</dbReference>
<dbReference type="EMBL" id="KB008074">
    <property type="protein sequence ID" value="ELR13764.1"/>
    <property type="molecule type" value="Genomic_DNA"/>
</dbReference>
<dbReference type="GO" id="GO:0030008">
    <property type="term" value="C:TRAPP complex"/>
    <property type="evidence" value="ECO:0007669"/>
    <property type="project" value="UniProtKB-UniRule"/>
</dbReference>
<dbReference type="SMART" id="SM01399">
    <property type="entry name" value="Sybindin"/>
    <property type="match status" value="1"/>
</dbReference>
<dbReference type="Proteomes" id="UP000011083">
    <property type="component" value="Unassembled WGS sequence"/>
</dbReference>
<accession>L8GLP5</accession>
<name>L8GLP5_ACACF</name>
<proteinExistence type="inferred from homology"/>
<dbReference type="OMA" id="VPKKHED"/>
<reference evidence="8 9" key="1">
    <citation type="journal article" date="2013" name="Genome Biol.">
        <title>Genome of Acanthamoeba castellanii highlights extensive lateral gene transfer and early evolution of tyrosine kinase signaling.</title>
        <authorList>
            <person name="Clarke M."/>
            <person name="Lohan A.J."/>
            <person name="Liu B."/>
            <person name="Lagkouvardos I."/>
            <person name="Roy S."/>
            <person name="Zafar N."/>
            <person name="Bertelli C."/>
            <person name="Schilde C."/>
            <person name="Kianianmomeni A."/>
            <person name="Burglin T.R."/>
            <person name="Frech C."/>
            <person name="Turcotte B."/>
            <person name="Kopec K.O."/>
            <person name="Synnott J.M."/>
            <person name="Choo C."/>
            <person name="Paponov I."/>
            <person name="Finkler A."/>
            <person name="Soon Heng Tan C."/>
            <person name="Hutchins A.P."/>
            <person name="Weinmeier T."/>
            <person name="Rattei T."/>
            <person name="Chu J.S."/>
            <person name="Gimenez G."/>
            <person name="Irimia M."/>
            <person name="Rigden D.J."/>
            <person name="Fitzpatrick D.A."/>
            <person name="Lorenzo-Morales J."/>
            <person name="Bateman A."/>
            <person name="Chiu C.H."/>
            <person name="Tang P."/>
            <person name="Hegemann P."/>
            <person name="Fromm H."/>
            <person name="Raoult D."/>
            <person name="Greub G."/>
            <person name="Miranda-Saavedra D."/>
            <person name="Chen N."/>
            <person name="Nash P."/>
            <person name="Ginger M.L."/>
            <person name="Horn M."/>
            <person name="Schaap P."/>
            <person name="Caler L."/>
            <person name="Loftus B."/>
        </authorList>
    </citation>
    <scope>NUCLEOTIDE SEQUENCE [LARGE SCALE GENOMIC DNA]</scope>
    <source>
        <strain evidence="8 9">Neff</strain>
    </source>
</reference>
<dbReference type="RefSeq" id="XP_004335777.1">
    <property type="nucleotide sequence ID" value="XM_004335729.1"/>
</dbReference>
<dbReference type="CDD" id="cd14856">
    <property type="entry name" value="TRAPPC4_synbindin"/>
    <property type="match status" value="1"/>
</dbReference>
<dbReference type="Pfam" id="PF04099">
    <property type="entry name" value="Sybindin"/>
    <property type="match status" value="1"/>
</dbReference>
<dbReference type="STRING" id="1257118.L8GLP5"/>
<gene>
    <name evidence="8" type="ORF">ACA1_076070</name>
</gene>
<sequence>MLGRGRTEAREAAEPQFIHSIYILSKSGGLIYQKDFTKAASKLNTNDHLRLGGLFYSFNSIAKDLSPVMDCQGIEVLETETFKLHCFQTLTGTKFLMVADPKHSQMAKVLEQVYELYSDYVLKNPFYEFEQPIRCEKFDTFMNELMRAKNTPEKK</sequence>
<dbReference type="OrthoDB" id="246406at2759"/>
<dbReference type="GeneID" id="14914366"/>
<organism evidence="8 9">
    <name type="scientific">Acanthamoeba castellanii (strain ATCC 30010 / Neff)</name>
    <dbReference type="NCBI Taxonomy" id="1257118"/>
    <lineage>
        <taxon>Eukaryota</taxon>
        <taxon>Amoebozoa</taxon>
        <taxon>Discosea</taxon>
        <taxon>Longamoebia</taxon>
        <taxon>Centramoebida</taxon>
        <taxon>Acanthamoebidae</taxon>
        <taxon>Acanthamoeba</taxon>
    </lineage>
</organism>
<dbReference type="GO" id="GO:0006888">
    <property type="term" value="P:endoplasmic reticulum to Golgi vesicle-mediated transport"/>
    <property type="evidence" value="ECO:0007669"/>
    <property type="project" value="UniProtKB-UniRule"/>
</dbReference>
<dbReference type="KEGG" id="acan:ACA1_076070"/>